<comment type="caution">
    <text evidence="2">The sequence shown here is derived from an EMBL/GenBank/DDBJ whole genome shotgun (WGS) entry which is preliminary data.</text>
</comment>
<sequence length="260" mass="29020">MDFLTKTTKRNEGEIPQYYVTGNHEAIIAPTVWDQVQSELARRSGRSRSFSHPFASKIECGCCGGWFGPKTWHAGSRYERRIWRCNRKYDPAIGQPCSTKHVTEDELIAAFEQATHQLAPPPSPEVLEAALDRLGNPHALEAKLAQAITARDVVVDEINALIRSAANTDFDPVAFEADHARLEGDYQHHLNAVEAIEKQLHELEAKRAAITAFHKYRSENPAISYAPEAWRALVDHATIHPDGTITITFNDGTTNRKGSN</sequence>
<feature type="domain" description="Recombinase zinc beta ribbon" evidence="1">
    <location>
        <begin position="53"/>
        <end position="113"/>
    </location>
</feature>
<proteinExistence type="predicted"/>
<reference evidence="2 3" key="1">
    <citation type="journal article" date="2020" name="J. Clin. Microbiol.">
        <title>Assessing the Genetic Diversity of Austrian Corynebacterium diphtheriae Clinical Isolates, 2011-2019.</title>
        <authorList>
            <person name="Schaeffer J."/>
            <person name="Huhulescu S."/>
            <person name="Stoeger A."/>
            <person name="Allerberger F."/>
            <person name="Ruppitsch W."/>
        </authorList>
    </citation>
    <scope>NUCLEOTIDE SEQUENCE [LARGE SCALE GENOMIC DNA]</scope>
    <source>
        <strain evidence="2 3">04-17</strain>
    </source>
</reference>
<keyword evidence="3" id="KW-1185">Reference proteome</keyword>
<evidence type="ECO:0000313" key="2">
    <source>
        <dbReference type="EMBL" id="MBG9354945.1"/>
    </source>
</evidence>
<name>A0ABS0LEG9_9CORY</name>
<dbReference type="InterPro" id="IPR025827">
    <property type="entry name" value="Zn_ribbon_recom_dom"/>
</dbReference>
<accession>A0ABS0LEG9</accession>
<organism evidence="2 3">
    <name type="scientific">Corynebacterium belfantii</name>
    <dbReference type="NCBI Taxonomy" id="2014537"/>
    <lineage>
        <taxon>Bacteria</taxon>
        <taxon>Bacillati</taxon>
        <taxon>Actinomycetota</taxon>
        <taxon>Actinomycetes</taxon>
        <taxon>Mycobacteriales</taxon>
        <taxon>Corynebacteriaceae</taxon>
        <taxon>Corynebacterium</taxon>
    </lineage>
</organism>
<dbReference type="RefSeq" id="WP_159461331.1">
    <property type="nucleotide sequence ID" value="NZ_CBCSFR010000040.1"/>
</dbReference>
<dbReference type="Proteomes" id="UP000615580">
    <property type="component" value="Unassembled WGS sequence"/>
</dbReference>
<gene>
    <name evidence="2" type="ORF">I4J41_10290</name>
</gene>
<dbReference type="Pfam" id="PF13408">
    <property type="entry name" value="Zn_ribbon_recom"/>
    <property type="match status" value="1"/>
</dbReference>
<dbReference type="EMBL" id="JADQUG010000050">
    <property type="protein sequence ID" value="MBG9354945.1"/>
    <property type="molecule type" value="Genomic_DNA"/>
</dbReference>
<evidence type="ECO:0000259" key="1">
    <source>
        <dbReference type="Pfam" id="PF13408"/>
    </source>
</evidence>
<protein>
    <submittedName>
        <fullName evidence="2">Zinc ribbon domain-containing protein</fullName>
    </submittedName>
</protein>
<evidence type="ECO:0000313" key="3">
    <source>
        <dbReference type="Proteomes" id="UP000615580"/>
    </source>
</evidence>